<dbReference type="SUPFAM" id="SSF51126">
    <property type="entry name" value="Pectin lyase-like"/>
    <property type="match status" value="1"/>
</dbReference>
<keyword evidence="3" id="KW-1185">Reference proteome</keyword>
<evidence type="ECO:0000313" key="2">
    <source>
        <dbReference type="EMBL" id="MXN20783.1"/>
    </source>
</evidence>
<dbReference type="InterPro" id="IPR012334">
    <property type="entry name" value="Pectin_lyas_fold"/>
</dbReference>
<evidence type="ECO:0000313" key="3">
    <source>
        <dbReference type="Proteomes" id="UP000477911"/>
    </source>
</evidence>
<comment type="caution">
    <text evidence="2">The sequence shown here is derived from an EMBL/GenBank/DDBJ whole genome shotgun (WGS) entry which is preliminary data.</text>
</comment>
<name>A0A6L7GDD2_9RHOB</name>
<organism evidence="2 3">
    <name type="scientific">Pseudooceanicola albus</name>
    <dbReference type="NCBI Taxonomy" id="2692189"/>
    <lineage>
        <taxon>Bacteria</taxon>
        <taxon>Pseudomonadati</taxon>
        <taxon>Pseudomonadota</taxon>
        <taxon>Alphaproteobacteria</taxon>
        <taxon>Rhodobacterales</taxon>
        <taxon>Paracoccaceae</taxon>
        <taxon>Pseudooceanicola</taxon>
    </lineage>
</organism>
<dbReference type="Gene3D" id="2.160.20.10">
    <property type="entry name" value="Single-stranded right-handed beta-helix, Pectin lyase-like"/>
    <property type="match status" value="1"/>
</dbReference>
<dbReference type="Pfam" id="PF12708">
    <property type="entry name" value="Pect-lyase_RHGA_epim"/>
    <property type="match status" value="1"/>
</dbReference>
<feature type="domain" description="Rhamnogalacturonase A/B/Epimerase-like pectate lyase" evidence="1">
    <location>
        <begin position="86"/>
        <end position="166"/>
    </location>
</feature>
<sequence length="606" mass="65472">MAIIYSSSASYSKDYPSFRLLDGRFAINFKDPTALLNSEYPPFGEGNLWECNGYRYEEASVAATDYHVKTVGGVKLYVVTDGLQEINVRAFGVTGDGITDDAPALNRAIEVVQNSSGMLVVPPGVYRYGSELQITDALIFRGAGLRRTIFQPMDGYSGWFMSITETNFVGSSNNGPVVNLSKDGSGVHLMDFSVRSSRDLNTGAQHGIRCIGRNDRMRWRNVYVECLEGTHFYFGFSNGTNSEGNPAASYIRECDFYNIESRGGGNSSTGSPAIVFNSYGVGDATNLCNFYGMRMVYPYAVGIEFRNDSTGQAVRRLKFFGLLLHGPGSTGITATDPLMRLRGRVSQCDFYSLQGNSTNAGQSAIRMQAENGYIPQGHRFWADISSGSGDTFDIDGAKDIYISCTGLAGAGVDFTVGANVAGPIIIDTMGQVPTTSFHANTAHHVSSLQTGNAALPARLDKIILGGENDSPHITHGDLAPEGQISAPVGSLYVQTSQDTDRDSDSLYVKRAGTGSTGWESVMLAVGGGNSSRPVTPTPYQYYFDNNYNRPVFADQNGNWIDVSTWTTTKPTSQSSTGRAGQVAADSSYIYVCVSANNWVRCPSTPW</sequence>
<dbReference type="RefSeq" id="WP_160896905.1">
    <property type="nucleotide sequence ID" value="NZ_WUMU01000035.1"/>
</dbReference>
<proteinExistence type="predicted"/>
<dbReference type="AlphaFoldDB" id="A0A6L7GDD2"/>
<protein>
    <recommendedName>
        <fullName evidence="1">Rhamnogalacturonase A/B/Epimerase-like pectate lyase domain-containing protein</fullName>
    </recommendedName>
</protein>
<dbReference type="EMBL" id="WUMU01000035">
    <property type="protein sequence ID" value="MXN20783.1"/>
    <property type="molecule type" value="Genomic_DNA"/>
</dbReference>
<evidence type="ECO:0000259" key="1">
    <source>
        <dbReference type="Pfam" id="PF12708"/>
    </source>
</evidence>
<gene>
    <name evidence="2" type="ORF">GR170_23390</name>
</gene>
<reference evidence="2 3" key="1">
    <citation type="submission" date="2019-12" db="EMBL/GenBank/DDBJ databases">
        <authorList>
            <person name="Li M."/>
        </authorList>
    </citation>
    <scope>NUCLEOTIDE SEQUENCE [LARGE SCALE GENOMIC DNA]</scope>
    <source>
        <strain evidence="2 3">GBMRC 2024</strain>
    </source>
</reference>
<dbReference type="InterPro" id="IPR011050">
    <property type="entry name" value="Pectin_lyase_fold/virulence"/>
</dbReference>
<accession>A0A6L7GDD2</accession>
<dbReference type="InterPro" id="IPR024535">
    <property type="entry name" value="RHGA/B-epi-like_pectate_lyase"/>
</dbReference>
<dbReference type="Proteomes" id="UP000477911">
    <property type="component" value="Unassembled WGS sequence"/>
</dbReference>